<dbReference type="PRINTS" id="PR00950">
    <property type="entry name" value="TYPE3IMSPROT"/>
</dbReference>
<dbReference type="Gene3D" id="3.40.1690.10">
    <property type="entry name" value="secretion proteins EscU"/>
    <property type="match status" value="1"/>
</dbReference>
<dbReference type="Pfam" id="PF01312">
    <property type="entry name" value="Bac_export_2"/>
    <property type="match status" value="1"/>
</dbReference>
<keyword evidence="4" id="KW-1185">Reference proteome</keyword>
<dbReference type="RefSeq" id="WP_221856272.1">
    <property type="nucleotide sequence ID" value="NZ_BAAAYV010000020.1"/>
</dbReference>
<dbReference type="EMBL" id="BAAAYV010000020">
    <property type="protein sequence ID" value="GAA3666053.1"/>
    <property type="molecule type" value="Genomic_DNA"/>
</dbReference>
<feature type="transmembrane region" description="Helical" evidence="2">
    <location>
        <begin position="145"/>
        <end position="168"/>
    </location>
</feature>
<feature type="region of interest" description="Disordered" evidence="1">
    <location>
        <begin position="351"/>
        <end position="381"/>
    </location>
</feature>
<comment type="caution">
    <text evidence="3">The sequence shown here is derived from an EMBL/GenBank/DDBJ whole genome shotgun (WGS) entry which is preliminary data.</text>
</comment>
<feature type="compositionally biased region" description="Basic and acidic residues" evidence="1">
    <location>
        <begin position="1"/>
        <end position="19"/>
    </location>
</feature>
<keyword evidence="2" id="KW-1133">Transmembrane helix</keyword>
<evidence type="ECO:0000313" key="4">
    <source>
        <dbReference type="Proteomes" id="UP001410795"/>
    </source>
</evidence>
<feature type="transmembrane region" description="Helical" evidence="2">
    <location>
        <begin position="87"/>
        <end position="108"/>
    </location>
</feature>
<feature type="compositionally biased region" description="Basic and acidic residues" evidence="1">
    <location>
        <begin position="219"/>
        <end position="234"/>
    </location>
</feature>
<dbReference type="Proteomes" id="UP001410795">
    <property type="component" value="Unassembled WGS sequence"/>
</dbReference>
<keyword evidence="2" id="KW-0812">Transmembrane</keyword>
<feature type="region of interest" description="Disordered" evidence="1">
    <location>
        <begin position="216"/>
        <end position="247"/>
    </location>
</feature>
<feature type="transmembrane region" description="Helical" evidence="2">
    <location>
        <begin position="33"/>
        <end position="51"/>
    </location>
</feature>
<dbReference type="InterPro" id="IPR029025">
    <property type="entry name" value="T3SS_substrate_exporter_C"/>
</dbReference>
<dbReference type="PANTHER" id="PTHR30531">
    <property type="entry name" value="FLAGELLAR BIOSYNTHETIC PROTEIN FLHB"/>
    <property type="match status" value="1"/>
</dbReference>
<keyword evidence="2" id="KW-0472">Membrane</keyword>
<keyword evidence="3" id="KW-0282">Flagellum</keyword>
<dbReference type="PANTHER" id="PTHR30531:SF12">
    <property type="entry name" value="FLAGELLAR BIOSYNTHETIC PROTEIN FLHB"/>
    <property type="match status" value="1"/>
</dbReference>
<accession>A0ABP7BQU1</accession>
<sequence>MAEADSGERTEKATDQRLREARRKGRLSRSQDLTAWVGIAAAGAMAAGAISEGASSGTEQMIAVTSITRSPDPQRAVALLADGIESIGATLGPLLAAVAIATLLAAAAQGGIHLRGLTGRVEQFNLVSGVRRLFGLQALWQGAKALLKTLAIGGALWLVIANLVPVLAASGGHSVSRLLAEAAGATVAVLWVAVAVGVALALVDVLVVMRRNTKHTRMTKREAKDENKRSEGDPLIRQQRRSRQLSMSRNRMIAAVTGADVVLVNPTHVAVALTYEPGRSAPRVVAKGSGVIADRIREKAAEARVPMVRDIPLARALHAACDLGQEIPTELYTAVARVLVFVAALERRGSPGGVHTVPEPARTASSPRGRSATGPHQETPR</sequence>
<feature type="transmembrane region" description="Helical" evidence="2">
    <location>
        <begin position="188"/>
        <end position="209"/>
    </location>
</feature>
<proteinExistence type="predicted"/>
<gene>
    <name evidence="3" type="primary">flhB</name>
    <name evidence="3" type="ORF">GCM10022202_30290</name>
</gene>
<dbReference type="SUPFAM" id="SSF160544">
    <property type="entry name" value="EscU C-terminal domain-like"/>
    <property type="match status" value="1"/>
</dbReference>
<evidence type="ECO:0000313" key="3">
    <source>
        <dbReference type="EMBL" id="GAA3666053.1"/>
    </source>
</evidence>
<organism evidence="3 4">
    <name type="scientific">Microbacterium marinilacus</name>
    <dbReference type="NCBI Taxonomy" id="415209"/>
    <lineage>
        <taxon>Bacteria</taxon>
        <taxon>Bacillati</taxon>
        <taxon>Actinomycetota</taxon>
        <taxon>Actinomycetes</taxon>
        <taxon>Micrococcales</taxon>
        <taxon>Microbacteriaceae</taxon>
        <taxon>Microbacterium</taxon>
    </lineage>
</organism>
<dbReference type="InterPro" id="IPR006135">
    <property type="entry name" value="T3SS_substrate_exporter"/>
</dbReference>
<protein>
    <submittedName>
        <fullName evidence="3">Flagellar biosynthesis protein FlhB</fullName>
    </submittedName>
</protein>
<reference evidence="4" key="1">
    <citation type="journal article" date="2019" name="Int. J. Syst. Evol. Microbiol.">
        <title>The Global Catalogue of Microorganisms (GCM) 10K type strain sequencing project: providing services to taxonomists for standard genome sequencing and annotation.</title>
        <authorList>
            <consortium name="The Broad Institute Genomics Platform"/>
            <consortium name="The Broad Institute Genome Sequencing Center for Infectious Disease"/>
            <person name="Wu L."/>
            <person name="Ma J."/>
        </authorList>
    </citation>
    <scope>NUCLEOTIDE SEQUENCE [LARGE SCALE GENOMIC DNA]</scope>
    <source>
        <strain evidence="4">JCM 16546</strain>
    </source>
</reference>
<keyword evidence="3" id="KW-0969">Cilium</keyword>
<evidence type="ECO:0000256" key="2">
    <source>
        <dbReference type="SAM" id="Phobius"/>
    </source>
</evidence>
<feature type="region of interest" description="Disordered" evidence="1">
    <location>
        <begin position="1"/>
        <end position="26"/>
    </location>
</feature>
<name>A0ABP7BQU1_9MICO</name>
<evidence type="ECO:0000256" key="1">
    <source>
        <dbReference type="SAM" id="MobiDB-lite"/>
    </source>
</evidence>
<keyword evidence="3" id="KW-0966">Cell projection</keyword>